<feature type="domain" description="2-isopropylmalate synthase LeuA allosteric (dimerisation)" evidence="2">
    <location>
        <begin position="24"/>
        <end position="130"/>
    </location>
</feature>
<dbReference type="InterPro" id="IPR013709">
    <property type="entry name" value="2-isopropylmalate_synth_dimer"/>
</dbReference>
<dbReference type="Proteomes" id="UP001520140">
    <property type="component" value="Unassembled WGS sequence"/>
</dbReference>
<evidence type="ECO:0000313" key="4">
    <source>
        <dbReference type="Proteomes" id="UP001520140"/>
    </source>
</evidence>
<keyword evidence="1" id="KW-0808">Transferase</keyword>
<dbReference type="Pfam" id="PF08502">
    <property type="entry name" value="LeuA_dimer"/>
    <property type="match status" value="1"/>
</dbReference>
<dbReference type="SUPFAM" id="SSF110921">
    <property type="entry name" value="2-isopropylmalate synthase LeuA, allosteric (dimerisation) domain"/>
    <property type="match status" value="1"/>
</dbReference>
<dbReference type="Gene3D" id="3.30.160.270">
    <property type="match status" value="1"/>
</dbReference>
<dbReference type="InterPro" id="IPR036230">
    <property type="entry name" value="LeuA_allosteric_dom_sf"/>
</dbReference>
<dbReference type="EMBL" id="JABUKG010000020">
    <property type="protein sequence ID" value="MBY6322455.1"/>
    <property type="molecule type" value="Genomic_DNA"/>
</dbReference>
<proteinExistence type="predicted"/>
<comment type="caution">
    <text evidence="3">The sequence shown here is derived from an EMBL/GenBank/DDBJ whole genome shotgun (WGS) entry which is preliminary data.</text>
</comment>
<reference evidence="3 4" key="1">
    <citation type="submission" date="2020-06" db="EMBL/GenBank/DDBJ databases">
        <title>Taxonomy, biology and ecology of Rhodococcus bacteria occurring in California pistachio and other woody hosts as revealed by genome sequence analyses.</title>
        <authorList>
            <person name="Gai Y."/>
            <person name="Riely B."/>
        </authorList>
    </citation>
    <scope>NUCLEOTIDE SEQUENCE [LARGE SCALE GENOMIC DNA]</scope>
    <source>
        <strain evidence="3 4">BP-284</strain>
    </source>
</reference>
<name>A0ABS7NWR6_9NOCA</name>
<evidence type="ECO:0000259" key="2">
    <source>
        <dbReference type="Pfam" id="PF08502"/>
    </source>
</evidence>
<organism evidence="3 4">
    <name type="scientific">Rhodococcoides kroppenstedtii</name>
    <dbReference type="NCBI Taxonomy" id="293050"/>
    <lineage>
        <taxon>Bacteria</taxon>
        <taxon>Bacillati</taxon>
        <taxon>Actinomycetota</taxon>
        <taxon>Actinomycetes</taxon>
        <taxon>Mycobacteriales</taxon>
        <taxon>Nocardiaceae</taxon>
        <taxon>Rhodococcoides</taxon>
    </lineage>
</organism>
<accession>A0ABS7NWR6</accession>
<evidence type="ECO:0000313" key="3">
    <source>
        <dbReference type="EMBL" id="MBY6322455.1"/>
    </source>
</evidence>
<evidence type="ECO:0000256" key="1">
    <source>
        <dbReference type="ARBA" id="ARBA00022679"/>
    </source>
</evidence>
<gene>
    <name evidence="3" type="ORF">HQ605_16645</name>
</gene>
<sequence length="132" mass="13772">MSISADIPGIAFATSSHSGAAPTAPTAVRFGSLQISDRRAGRADYTLTLAVGDAILRDTVRTHGPADAVTTLLYRAGIRLEIHEFHQRTTAAGVVTDLRAQQDRRTEWATGTGADAAESTARALVAAANLTA</sequence>
<keyword evidence="4" id="KW-1185">Reference proteome</keyword>
<protein>
    <recommendedName>
        <fullName evidence="2">2-isopropylmalate synthase LeuA allosteric (dimerisation) domain-containing protein</fullName>
    </recommendedName>
</protein>
<dbReference type="RefSeq" id="WP_068104603.1">
    <property type="nucleotide sequence ID" value="NZ_JABUKE010000020.1"/>
</dbReference>